<protein>
    <submittedName>
        <fullName evidence="1">Uncharacterized protein</fullName>
    </submittedName>
</protein>
<dbReference type="Proteomes" id="UP000076580">
    <property type="component" value="Chromosome 03"/>
</dbReference>
<dbReference type="AlphaFoldDB" id="A0A151GC94"/>
<comment type="caution">
    <text evidence="1">The sequence shown here is derived from an EMBL/GenBank/DDBJ whole genome shotgun (WGS) entry which is preliminary data.</text>
</comment>
<dbReference type="RefSeq" id="XP_040654017.1">
    <property type="nucleotide sequence ID" value="XM_040803913.1"/>
</dbReference>
<accession>A0A151GC94</accession>
<organism evidence="1 2">
    <name type="scientific">Drechmeria coniospora</name>
    <name type="common">Nematophagous fungus</name>
    <name type="synonym">Meria coniospora</name>
    <dbReference type="NCBI Taxonomy" id="98403"/>
    <lineage>
        <taxon>Eukaryota</taxon>
        <taxon>Fungi</taxon>
        <taxon>Dikarya</taxon>
        <taxon>Ascomycota</taxon>
        <taxon>Pezizomycotina</taxon>
        <taxon>Sordariomycetes</taxon>
        <taxon>Hypocreomycetidae</taxon>
        <taxon>Hypocreales</taxon>
        <taxon>Ophiocordycipitaceae</taxon>
        <taxon>Drechmeria</taxon>
    </lineage>
</organism>
<evidence type="ECO:0000313" key="1">
    <source>
        <dbReference type="EMBL" id="KYK54665.1"/>
    </source>
</evidence>
<proteinExistence type="predicted"/>
<dbReference type="GeneID" id="63719268"/>
<gene>
    <name evidence="1" type="ORF">DCS_06625</name>
</gene>
<evidence type="ECO:0000313" key="2">
    <source>
        <dbReference type="Proteomes" id="UP000076580"/>
    </source>
</evidence>
<dbReference type="EMBL" id="LAYC01000003">
    <property type="protein sequence ID" value="KYK54665.1"/>
    <property type="molecule type" value="Genomic_DNA"/>
</dbReference>
<keyword evidence="2" id="KW-1185">Reference proteome</keyword>
<name>A0A151GC94_DRECN</name>
<sequence>MLVAVLFPGPALNNRAVKLARIQQILRFQRVDMPAVDDWPENSRARTENLVARFVHDPRTTLAKQSPLPALDANSGHCNAETQVHVPIHLRIHASPAHPPP</sequence>
<dbReference type="InParanoid" id="A0A151GC94"/>
<reference evidence="1 2" key="1">
    <citation type="journal article" date="2016" name="Sci. Rep.">
        <title>Insights into Adaptations to a Near-Obligate Nematode Endoparasitic Lifestyle from the Finished Genome of Drechmeria coniospora.</title>
        <authorList>
            <person name="Zhang L."/>
            <person name="Zhou Z."/>
            <person name="Guo Q."/>
            <person name="Fokkens L."/>
            <person name="Miskei M."/>
            <person name="Pocsi I."/>
            <person name="Zhang W."/>
            <person name="Chen M."/>
            <person name="Wang L."/>
            <person name="Sun Y."/>
            <person name="Donzelli B.G."/>
            <person name="Gibson D.M."/>
            <person name="Nelson D.R."/>
            <person name="Luo J.G."/>
            <person name="Rep M."/>
            <person name="Liu H."/>
            <person name="Yang S."/>
            <person name="Wang J."/>
            <person name="Krasnoff S.B."/>
            <person name="Xu Y."/>
            <person name="Molnar I."/>
            <person name="Lin M."/>
        </authorList>
    </citation>
    <scope>NUCLEOTIDE SEQUENCE [LARGE SCALE GENOMIC DNA]</scope>
    <source>
        <strain evidence="1 2">ARSEF 6962</strain>
    </source>
</reference>